<proteinExistence type="predicted"/>
<name>A0A151HYQ1_9HYME</name>
<keyword evidence="2" id="KW-1185">Reference proteome</keyword>
<accession>A0A151HYQ1</accession>
<sequence length="60" mass="6835">MESHRSISCGNYEFVSKIFIGISKSNPSLFLIFMVARQMVMGPSLDRRVPLVHPHQHPNP</sequence>
<protein>
    <submittedName>
        <fullName evidence="1">Uncharacterized protein</fullName>
    </submittedName>
</protein>
<dbReference type="AlphaFoldDB" id="A0A151HYQ1"/>
<dbReference type="EMBL" id="KQ976720">
    <property type="protein sequence ID" value="KYM76721.1"/>
    <property type="molecule type" value="Genomic_DNA"/>
</dbReference>
<reference evidence="1 2" key="1">
    <citation type="submission" date="2015-09" db="EMBL/GenBank/DDBJ databases">
        <title>Atta colombica WGS genome.</title>
        <authorList>
            <person name="Nygaard S."/>
            <person name="Hu H."/>
            <person name="Boomsma J."/>
            <person name="Zhang G."/>
        </authorList>
    </citation>
    <scope>NUCLEOTIDE SEQUENCE [LARGE SCALE GENOMIC DNA]</scope>
    <source>
        <strain evidence="1">Treedump-2</strain>
        <tissue evidence="1">Whole body</tissue>
    </source>
</reference>
<evidence type="ECO:0000313" key="1">
    <source>
        <dbReference type="EMBL" id="KYM76721.1"/>
    </source>
</evidence>
<evidence type="ECO:0000313" key="2">
    <source>
        <dbReference type="Proteomes" id="UP000078540"/>
    </source>
</evidence>
<gene>
    <name evidence="1" type="ORF">ALC53_12880</name>
</gene>
<dbReference type="Proteomes" id="UP000078540">
    <property type="component" value="Unassembled WGS sequence"/>
</dbReference>
<organism evidence="1 2">
    <name type="scientific">Atta colombica</name>
    <dbReference type="NCBI Taxonomy" id="520822"/>
    <lineage>
        <taxon>Eukaryota</taxon>
        <taxon>Metazoa</taxon>
        <taxon>Ecdysozoa</taxon>
        <taxon>Arthropoda</taxon>
        <taxon>Hexapoda</taxon>
        <taxon>Insecta</taxon>
        <taxon>Pterygota</taxon>
        <taxon>Neoptera</taxon>
        <taxon>Endopterygota</taxon>
        <taxon>Hymenoptera</taxon>
        <taxon>Apocrita</taxon>
        <taxon>Aculeata</taxon>
        <taxon>Formicoidea</taxon>
        <taxon>Formicidae</taxon>
        <taxon>Myrmicinae</taxon>
        <taxon>Atta</taxon>
    </lineage>
</organism>